<reference evidence="1 2" key="1">
    <citation type="submission" date="2021-06" db="EMBL/GenBank/DDBJ databases">
        <authorList>
            <person name="Palmer J.M."/>
        </authorList>
    </citation>
    <scope>NUCLEOTIDE SEQUENCE [LARGE SCALE GENOMIC DNA]</scope>
    <source>
        <strain evidence="2">if_2019</strain>
        <tissue evidence="1">Muscle</tissue>
    </source>
</reference>
<keyword evidence="2" id="KW-1185">Reference proteome</keyword>
<sequence length="105" mass="11671">MVIKAGIGTFGSVCKCKIPLGSKISISIKLVSKKNHKVVKHFQVDIQGYKSRFLLAQILLPHFPLPLNFPLYCLGTIGCEQPISLEITFGGLHSQWRLSFVFLSV</sequence>
<comment type="caution">
    <text evidence="1">The sequence shown here is derived from an EMBL/GenBank/DDBJ whole genome shotgun (WGS) entry which is preliminary data.</text>
</comment>
<dbReference type="EMBL" id="JAHRIQ010047083">
    <property type="protein sequence ID" value="MEQ2236216.1"/>
    <property type="molecule type" value="Genomic_DNA"/>
</dbReference>
<evidence type="ECO:0000313" key="1">
    <source>
        <dbReference type="EMBL" id="MEQ2236216.1"/>
    </source>
</evidence>
<gene>
    <name evidence="1" type="ORF">ILYODFUR_010280</name>
</gene>
<dbReference type="Proteomes" id="UP001482620">
    <property type="component" value="Unassembled WGS sequence"/>
</dbReference>
<proteinExistence type="predicted"/>
<evidence type="ECO:0000313" key="2">
    <source>
        <dbReference type="Proteomes" id="UP001482620"/>
    </source>
</evidence>
<organism evidence="1 2">
    <name type="scientific">Ilyodon furcidens</name>
    <name type="common">goldbreast splitfin</name>
    <dbReference type="NCBI Taxonomy" id="33524"/>
    <lineage>
        <taxon>Eukaryota</taxon>
        <taxon>Metazoa</taxon>
        <taxon>Chordata</taxon>
        <taxon>Craniata</taxon>
        <taxon>Vertebrata</taxon>
        <taxon>Euteleostomi</taxon>
        <taxon>Actinopterygii</taxon>
        <taxon>Neopterygii</taxon>
        <taxon>Teleostei</taxon>
        <taxon>Neoteleostei</taxon>
        <taxon>Acanthomorphata</taxon>
        <taxon>Ovalentaria</taxon>
        <taxon>Atherinomorphae</taxon>
        <taxon>Cyprinodontiformes</taxon>
        <taxon>Goodeidae</taxon>
        <taxon>Ilyodon</taxon>
    </lineage>
</organism>
<accession>A0ABV0TUQ5</accession>
<protein>
    <submittedName>
        <fullName evidence="1">Uncharacterized protein</fullName>
    </submittedName>
</protein>
<name>A0ABV0TUQ5_9TELE</name>